<feature type="region of interest" description="Disordered" evidence="4">
    <location>
        <begin position="101"/>
        <end position="124"/>
    </location>
</feature>
<dbReference type="InterPro" id="IPR011344">
    <property type="entry name" value="ssDNA-bd"/>
</dbReference>
<evidence type="ECO:0000256" key="2">
    <source>
        <dbReference type="HAMAP-Rule" id="MF_00984"/>
    </source>
</evidence>
<dbReference type="CDD" id="cd04496">
    <property type="entry name" value="SSB_OBF"/>
    <property type="match status" value="1"/>
</dbReference>
<organism evidence="5 6">
    <name type="scientific">Bacillus spongiae</name>
    <dbReference type="NCBI Taxonomy" id="2683610"/>
    <lineage>
        <taxon>Bacteria</taxon>
        <taxon>Bacillati</taxon>
        <taxon>Bacillota</taxon>
        <taxon>Bacilli</taxon>
        <taxon>Bacillales</taxon>
        <taxon>Bacillaceae</taxon>
        <taxon>Bacillus</taxon>
    </lineage>
</organism>
<sequence>MLNNCTFIGRLTRDPELKYLPSGMAIVSFTLAVNRFKKDETDFLQIKAFKKQAENAANYLNKGSMCAVDCRVQTGSYEKDDGQKVYTTDFIAHQVVFLDSKNSSNSNQSQKHEPLVITDEDIPF</sequence>
<dbReference type="Proteomes" id="UP001312865">
    <property type="component" value="Unassembled WGS sequence"/>
</dbReference>
<comment type="caution">
    <text evidence="5">The sequence shown here is derived from an EMBL/GenBank/DDBJ whole genome shotgun (WGS) entry which is preliminary data.</text>
</comment>
<dbReference type="PANTHER" id="PTHR10302:SF27">
    <property type="entry name" value="SINGLE-STRANDED DNA-BINDING PROTEIN"/>
    <property type="match status" value="1"/>
</dbReference>
<comment type="subunit">
    <text evidence="2">Homotetramer.</text>
</comment>
<dbReference type="HAMAP" id="MF_00984">
    <property type="entry name" value="SSB"/>
    <property type="match status" value="1"/>
</dbReference>
<keyword evidence="2" id="KW-0235">DNA replication</keyword>
<accession>A0ABU8HJT9</accession>
<proteinExistence type="inferred from homology"/>
<evidence type="ECO:0000256" key="4">
    <source>
        <dbReference type="SAM" id="MobiDB-lite"/>
    </source>
</evidence>
<dbReference type="PROSITE" id="PS50935">
    <property type="entry name" value="SSB"/>
    <property type="match status" value="1"/>
</dbReference>
<dbReference type="InterPro" id="IPR000424">
    <property type="entry name" value="Primosome_PriB/ssb"/>
</dbReference>
<dbReference type="PIRSF" id="PIRSF002070">
    <property type="entry name" value="SSB"/>
    <property type="match status" value="1"/>
</dbReference>
<evidence type="ECO:0000256" key="1">
    <source>
        <dbReference type="ARBA" id="ARBA00023125"/>
    </source>
</evidence>
<dbReference type="SUPFAM" id="SSF50249">
    <property type="entry name" value="Nucleic acid-binding proteins"/>
    <property type="match status" value="1"/>
</dbReference>
<keyword evidence="2" id="KW-0234">DNA repair</keyword>
<dbReference type="PANTHER" id="PTHR10302">
    <property type="entry name" value="SINGLE-STRANDED DNA-BINDING PROTEIN"/>
    <property type="match status" value="1"/>
</dbReference>
<evidence type="ECO:0000313" key="5">
    <source>
        <dbReference type="EMBL" id="MEI5909419.1"/>
    </source>
</evidence>
<keyword evidence="2" id="KW-0227">DNA damage</keyword>
<keyword evidence="2" id="KW-0233">DNA recombination</keyword>
<dbReference type="Pfam" id="PF00436">
    <property type="entry name" value="SSB"/>
    <property type="match status" value="1"/>
</dbReference>
<reference evidence="5 6" key="1">
    <citation type="journal article" date="2018" name="J. Microbiol.">
        <title>Bacillus spongiae sp. nov., isolated from sponge of Jeju Island.</title>
        <authorList>
            <person name="Lee G.E."/>
            <person name="Im W.T."/>
            <person name="Park J.S."/>
        </authorList>
    </citation>
    <scope>NUCLEOTIDE SEQUENCE [LARGE SCALE GENOMIC DNA]</scope>
    <source>
        <strain evidence="5 6">135PIL107-10</strain>
    </source>
</reference>
<feature type="short sequence motif" description="Important for interaction with partner proteins" evidence="2">
    <location>
        <begin position="119"/>
        <end position="124"/>
    </location>
</feature>
<evidence type="ECO:0000313" key="6">
    <source>
        <dbReference type="Proteomes" id="UP001312865"/>
    </source>
</evidence>
<name>A0ABU8HJT9_9BACI</name>
<dbReference type="NCBIfam" id="TIGR00621">
    <property type="entry name" value="ssb"/>
    <property type="match status" value="1"/>
</dbReference>
<evidence type="ECO:0000256" key="3">
    <source>
        <dbReference type="PIRNR" id="PIRNR002070"/>
    </source>
</evidence>
<gene>
    <name evidence="5" type="ORF">WAK64_20535</name>
</gene>
<protein>
    <recommendedName>
        <fullName evidence="2 3">Single-stranded DNA-binding protein</fullName>
        <shortName evidence="2">SSB</shortName>
    </recommendedName>
</protein>
<dbReference type="RefSeq" id="WP_336588863.1">
    <property type="nucleotide sequence ID" value="NZ_JBBAXC010000026.1"/>
</dbReference>
<dbReference type="EMBL" id="JBBAXC010000026">
    <property type="protein sequence ID" value="MEI5909419.1"/>
    <property type="molecule type" value="Genomic_DNA"/>
</dbReference>
<dbReference type="Gene3D" id="2.40.50.140">
    <property type="entry name" value="Nucleic acid-binding proteins"/>
    <property type="match status" value="1"/>
</dbReference>
<comment type="function">
    <text evidence="2">Plays an important role in DNA replication, recombination and repair. Binds to ssDNA and to an array of partner proteins to recruit them to their sites of action during DNA metabolism.</text>
</comment>
<comment type="caution">
    <text evidence="2">Lacks conserved residue(s) required for the propagation of feature annotation.</text>
</comment>
<keyword evidence="6" id="KW-1185">Reference proteome</keyword>
<dbReference type="InterPro" id="IPR012340">
    <property type="entry name" value="NA-bd_OB-fold"/>
</dbReference>
<dbReference type="GO" id="GO:0003677">
    <property type="term" value="F:DNA binding"/>
    <property type="evidence" value="ECO:0007669"/>
    <property type="project" value="UniProtKB-KW"/>
</dbReference>
<keyword evidence="1 2" id="KW-0238">DNA-binding</keyword>